<feature type="domain" description="Clp ATPase C-terminal" evidence="8">
    <location>
        <begin position="1174"/>
        <end position="1264"/>
    </location>
</feature>
<dbReference type="InterPro" id="IPR028299">
    <property type="entry name" value="ClpA/B_CS2"/>
</dbReference>
<dbReference type="InterPro" id="IPR027417">
    <property type="entry name" value="P-loop_NTPase"/>
</dbReference>
<evidence type="ECO:0000313" key="9">
    <source>
        <dbReference type="EMBL" id="CAJ1399371.1"/>
    </source>
</evidence>
<accession>A0AA36J534</accession>
<dbReference type="InterPro" id="IPR019489">
    <property type="entry name" value="Clp_ATPase_C"/>
</dbReference>
<proteinExistence type="inferred from homology"/>
<sequence length="1279" mass="142159">MAGPTRIADVLQMSLPLRELQFSGRRAYRAVLSLSEITAILLPLSHKLALDIASKTFQDLGAICLDLHHLGALSLRDRGFTCPEAKGSAAGLRIVAPMTSPRVVKEVTLKADEISVCHLSGWREEQPAVVTYFKDMFRDHYGTTNLTGPSLLAENESGSLKLDTDGRPLLANGKSTILALRALASEVEDETAVTAELWAHLQKGIPLPVMWYGSTDRLVIQGFQMSAHDASNNQFLESNLVQKIQFCKVLSAYGEQKQGAEALMRLMSKSKSTVEKLIRAGRVREKGIKHGISSTFILDASEFMCTDKRQRLDADWQVAVLQQISQDLDAKGAVLNKQRVSEKYLRPLFVCQYYMKNLEHKFKCAGSLAYQRLKIAMQNDSCMRTQVLAAVNSGKKINTLREVALLEQELKAAAEEAQEASRKSAQAQLQADEQATRLKFEEEKRQAAAAAKAAGYAEHDMAIDLVDAFEEADMDADVKAEQLAAAAAAQKKAAEEEARVKGMIAWDRITRHTEMECVQEDIRARGTWDSWLVVVDAAPCWRRTSILLDSIKSTLPNTAKRVRIVVFAGTEISGMALATAKLQESFANSNVLEVKLDCSAARAASHRLATRAEWLLVCSNVAGQAVKPEVNIRCNGRCGYFLNNRSVDAEVEDQDMDGDQSFMRFMETCMDDLPPEIQNECADANEARPIRAYSEVLRAANAGAAAGLLLVTTTACPNLAIAASAYDMPIILYNHKIKVRVDEPTVQTAITILRGLKERYASHHGVSIQDASLVAAAQLSDRYITTRFLPDKAVDLLDEACSKIRVQLSSQPEAIDTLERRRQYLEVEVKALSKEKDSGSKTRLQEAQKELSQVTEELAPLRARYQQEKELIDDLSKAKTKLQDLKRKLDLMEARHDVDAAADLRYEAIPGVLQRIRELERRKKDFDESCDSPLLCETVTPMHIAEVVARWTGIPVAKLSQTEKARLLHLESELNKRVVGQEEASAAVARAILRSAAKLSRRNQPTGSFLFAGPTGVGKTELAKALASELFDSETKMIRFDMSEYMEQHAVSRLLGAPPGYIGHEQGGQLTEALRRHPYSVVLFDEMEKAHPNVLNVLLQLLDDGRITDSHGRTVDCSNCVVIMTSNLGSEHLMRLRSITEMEKAKGKVLQAIRSTLRPELLNRLDDIVVFHPLSREVLQQVVRLQLADVLARLDELEVSMHVTDTAVDYVLKEAFDPELGARPLKRFLERHLVTRLSTMILEDRLPPGSAVSVDRAARNGLDDWDFRITAGPKRQRTE</sequence>
<name>A0AA36J534_9DINO</name>
<dbReference type="InterPro" id="IPR041546">
    <property type="entry name" value="ClpA/ClpB_AAA_lid"/>
</dbReference>
<evidence type="ECO:0000256" key="5">
    <source>
        <dbReference type="ARBA" id="ARBA00023186"/>
    </source>
</evidence>
<feature type="coiled-coil region" evidence="6">
    <location>
        <begin position="396"/>
        <end position="430"/>
    </location>
</feature>
<evidence type="ECO:0000256" key="2">
    <source>
        <dbReference type="ARBA" id="ARBA00022737"/>
    </source>
</evidence>
<dbReference type="InterPro" id="IPR001270">
    <property type="entry name" value="ClpA/B"/>
</dbReference>
<keyword evidence="3" id="KW-0547">Nucleotide-binding</keyword>
<dbReference type="InterPro" id="IPR003959">
    <property type="entry name" value="ATPase_AAA_core"/>
</dbReference>
<keyword evidence="6" id="KW-0175">Coiled coil</keyword>
<dbReference type="InterPro" id="IPR050130">
    <property type="entry name" value="ClpA_ClpB"/>
</dbReference>
<dbReference type="SMART" id="SM01086">
    <property type="entry name" value="ClpB_D2-small"/>
    <property type="match status" value="1"/>
</dbReference>
<comment type="similarity">
    <text evidence="1">Belongs to the ClpA/ClpB family.</text>
</comment>
<evidence type="ECO:0000256" key="6">
    <source>
        <dbReference type="SAM" id="Coils"/>
    </source>
</evidence>
<dbReference type="PRINTS" id="PR00300">
    <property type="entry name" value="CLPPROTEASEA"/>
</dbReference>
<keyword evidence="10" id="KW-1185">Reference proteome</keyword>
<dbReference type="PANTHER" id="PTHR11638">
    <property type="entry name" value="ATP-DEPENDENT CLP PROTEASE"/>
    <property type="match status" value="1"/>
</dbReference>
<dbReference type="Gene3D" id="1.10.8.60">
    <property type="match status" value="1"/>
</dbReference>
<dbReference type="AlphaFoldDB" id="A0AA36J534"/>
<comment type="caution">
    <text evidence="9">The sequence shown here is derived from an EMBL/GenBank/DDBJ whole genome shotgun (WGS) entry which is preliminary data.</text>
</comment>
<dbReference type="PROSITE" id="PS00871">
    <property type="entry name" value="CLPAB_2"/>
    <property type="match status" value="1"/>
</dbReference>
<feature type="domain" description="AAA+ ATPase" evidence="7">
    <location>
        <begin position="1005"/>
        <end position="1146"/>
    </location>
</feature>
<dbReference type="Pfam" id="PF10431">
    <property type="entry name" value="ClpB_D2-small"/>
    <property type="match status" value="1"/>
</dbReference>
<evidence type="ECO:0000313" key="10">
    <source>
        <dbReference type="Proteomes" id="UP001178507"/>
    </source>
</evidence>
<dbReference type="GO" id="GO:0034605">
    <property type="term" value="P:cellular response to heat"/>
    <property type="evidence" value="ECO:0007669"/>
    <property type="project" value="TreeGrafter"/>
</dbReference>
<keyword evidence="2" id="KW-0677">Repeat</keyword>
<organism evidence="9 10">
    <name type="scientific">Effrenium voratum</name>
    <dbReference type="NCBI Taxonomy" id="2562239"/>
    <lineage>
        <taxon>Eukaryota</taxon>
        <taxon>Sar</taxon>
        <taxon>Alveolata</taxon>
        <taxon>Dinophyceae</taxon>
        <taxon>Suessiales</taxon>
        <taxon>Symbiodiniaceae</taxon>
        <taxon>Effrenium</taxon>
    </lineage>
</organism>
<dbReference type="GO" id="GO:0005737">
    <property type="term" value="C:cytoplasm"/>
    <property type="evidence" value="ECO:0007669"/>
    <property type="project" value="TreeGrafter"/>
</dbReference>
<dbReference type="CDD" id="cd19499">
    <property type="entry name" value="RecA-like_ClpB_Hsp104-like"/>
    <property type="match status" value="1"/>
</dbReference>
<gene>
    <name evidence="9" type="ORF">EVOR1521_LOCUS22908</name>
</gene>
<keyword evidence="5" id="KW-0143">Chaperone</keyword>
<dbReference type="EMBL" id="CAUJNA010003332">
    <property type="protein sequence ID" value="CAJ1399371.1"/>
    <property type="molecule type" value="Genomic_DNA"/>
</dbReference>
<evidence type="ECO:0000256" key="1">
    <source>
        <dbReference type="ARBA" id="ARBA00008675"/>
    </source>
</evidence>
<dbReference type="Pfam" id="PF07724">
    <property type="entry name" value="AAA_2"/>
    <property type="match status" value="1"/>
</dbReference>
<dbReference type="PANTHER" id="PTHR11638:SF18">
    <property type="entry name" value="HEAT SHOCK PROTEIN 104"/>
    <property type="match status" value="1"/>
</dbReference>
<reference evidence="9" key="1">
    <citation type="submission" date="2023-08" db="EMBL/GenBank/DDBJ databases">
        <authorList>
            <person name="Chen Y."/>
            <person name="Shah S."/>
            <person name="Dougan E. K."/>
            <person name="Thang M."/>
            <person name="Chan C."/>
        </authorList>
    </citation>
    <scope>NUCLEOTIDE SEQUENCE</scope>
</reference>
<evidence type="ECO:0000259" key="7">
    <source>
        <dbReference type="SMART" id="SM00382"/>
    </source>
</evidence>
<evidence type="ECO:0000259" key="8">
    <source>
        <dbReference type="SMART" id="SM01086"/>
    </source>
</evidence>
<dbReference type="FunFam" id="3.40.50.300:FF:000025">
    <property type="entry name" value="ATP-dependent Clp protease subunit"/>
    <property type="match status" value="1"/>
</dbReference>
<dbReference type="SUPFAM" id="SSF52540">
    <property type="entry name" value="P-loop containing nucleoside triphosphate hydrolases"/>
    <property type="match status" value="2"/>
</dbReference>
<dbReference type="SMART" id="SM00382">
    <property type="entry name" value="AAA"/>
    <property type="match status" value="1"/>
</dbReference>
<evidence type="ECO:0000256" key="3">
    <source>
        <dbReference type="ARBA" id="ARBA00022741"/>
    </source>
</evidence>
<keyword evidence="4" id="KW-0067">ATP-binding</keyword>
<protein>
    <submittedName>
        <fullName evidence="9">Uncharacterized protein</fullName>
    </submittedName>
</protein>
<evidence type="ECO:0000256" key="4">
    <source>
        <dbReference type="ARBA" id="ARBA00022840"/>
    </source>
</evidence>
<dbReference type="FunFam" id="3.40.50.300:FF:000120">
    <property type="entry name" value="ATP-dependent chaperone ClpB"/>
    <property type="match status" value="1"/>
</dbReference>
<dbReference type="Pfam" id="PF17871">
    <property type="entry name" value="AAA_lid_9"/>
    <property type="match status" value="1"/>
</dbReference>
<feature type="coiled-coil region" evidence="6">
    <location>
        <begin position="815"/>
        <end position="895"/>
    </location>
</feature>
<dbReference type="Gene3D" id="3.40.50.300">
    <property type="entry name" value="P-loop containing nucleotide triphosphate hydrolases"/>
    <property type="match status" value="2"/>
</dbReference>
<dbReference type="Proteomes" id="UP001178507">
    <property type="component" value="Unassembled WGS sequence"/>
</dbReference>
<dbReference type="GO" id="GO:0005524">
    <property type="term" value="F:ATP binding"/>
    <property type="evidence" value="ECO:0007669"/>
    <property type="project" value="UniProtKB-KW"/>
</dbReference>
<dbReference type="GO" id="GO:0016887">
    <property type="term" value="F:ATP hydrolysis activity"/>
    <property type="evidence" value="ECO:0007669"/>
    <property type="project" value="InterPro"/>
</dbReference>
<dbReference type="InterPro" id="IPR003593">
    <property type="entry name" value="AAA+_ATPase"/>
</dbReference>